<dbReference type="KEGG" id="zju:107428362"/>
<reference evidence="3" key="1">
    <citation type="submission" date="2025-08" db="UniProtKB">
        <authorList>
            <consortium name="RefSeq"/>
        </authorList>
    </citation>
    <scope>IDENTIFICATION</scope>
    <source>
        <tissue evidence="3">Seedling</tissue>
    </source>
</reference>
<evidence type="ECO:0000313" key="3">
    <source>
        <dbReference type="RefSeq" id="XP_048318149.2"/>
    </source>
</evidence>
<feature type="compositionally biased region" description="Acidic residues" evidence="1">
    <location>
        <begin position="240"/>
        <end position="257"/>
    </location>
</feature>
<feature type="compositionally biased region" description="Basic and acidic residues" evidence="1">
    <location>
        <begin position="215"/>
        <end position="228"/>
    </location>
</feature>
<dbReference type="RefSeq" id="XP_048318149.2">
    <property type="nucleotide sequence ID" value="XM_048462192.2"/>
</dbReference>
<name>A0A6P4AYH0_ZIZJJ</name>
<evidence type="ECO:0000313" key="2">
    <source>
        <dbReference type="Proteomes" id="UP001652623"/>
    </source>
</evidence>
<feature type="compositionally biased region" description="Polar residues" evidence="1">
    <location>
        <begin position="194"/>
        <end position="204"/>
    </location>
</feature>
<protein>
    <submittedName>
        <fullName evidence="3">Uncharacterized protein LOC107428362</fullName>
    </submittedName>
</protein>
<dbReference type="PANTHER" id="PTHR37710:SF1">
    <property type="entry name" value="TRANSMEMBRANE PROTEIN"/>
    <property type="match status" value="1"/>
</dbReference>
<gene>
    <name evidence="3" type="primary">LOC107428362</name>
</gene>
<dbReference type="PANTHER" id="PTHR37710">
    <property type="entry name" value="TRANSMEMBRANE PROTEIN"/>
    <property type="match status" value="1"/>
</dbReference>
<proteinExistence type="predicted"/>
<feature type="region of interest" description="Disordered" evidence="1">
    <location>
        <begin position="182"/>
        <end position="293"/>
    </location>
</feature>
<dbReference type="Proteomes" id="UP001652623">
    <property type="component" value="Chromosome 12"/>
</dbReference>
<organism evidence="2 3">
    <name type="scientific">Ziziphus jujuba</name>
    <name type="common">Chinese jujube</name>
    <name type="synonym">Ziziphus sativa</name>
    <dbReference type="NCBI Taxonomy" id="326968"/>
    <lineage>
        <taxon>Eukaryota</taxon>
        <taxon>Viridiplantae</taxon>
        <taxon>Streptophyta</taxon>
        <taxon>Embryophyta</taxon>
        <taxon>Tracheophyta</taxon>
        <taxon>Spermatophyta</taxon>
        <taxon>Magnoliopsida</taxon>
        <taxon>eudicotyledons</taxon>
        <taxon>Gunneridae</taxon>
        <taxon>Pentapetalae</taxon>
        <taxon>rosids</taxon>
        <taxon>fabids</taxon>
        <taxon>Rosales</taxon>
        <taxon>Rhamnaceae</taxon>
        <taxon>Paliureae</taxon>
        <taxon>Ziziphus</taxon>
    </lineage>
</organism>
<dbReference type="GeneID" id="107428362"/>
<accession>A0A6P4AYH0</accession>
<keyword evidence="2" id="KW-1185">Reference proteome</keyword>
<dbReference type="AlphaFoldDB" id="A0A6P4AYH0"/>
<evidence type="ECO:0000256" key="1">
    <source>
        <dbReference type="SAM" id="MobiDB-lite"/>
    </source>
</evidence>
<sequence length="293" mass="33020">MSSRRRPLHTCGLSAIAVAHRAYAAAQNVNGPLGSMAKRVDKIVALATPIVHAMQYQLLALLCFADDHILLVENMIEKFFPPSKNAFDKIDELVKATETLPEKFDHAVKRFPTIIHQFPFLDWALVHIISILNFLISTLTHWGSQITREKEIVVDINCNDQSHNSALHDKLQHSKEHLIHATDGEKSGDFPPISETQQDKTMNCVNPKPDAMKGTYKDVLEKGTKEDMDNNLENITVNQEETETEKEGSEDEEDEKDENISKDDPILELFESGWLMNTGTRSRETVSRSGSET</sequence>